<dbReference type="PANTHER" id="PTHR16305:SF35">
    <property type="entry name" value="TRANSCRIPTIONAL ACTIVATOR DOMAIN"/>
    <property type="match status" value="1"/>
</dbReference>
<dbReference type="PANTHER" id="PTHR16305">
    <property type="entry name" value="TESTICULAR SOLUBLE ADENYLYL CYCLASE"/>
    <property type="match status" value="1"/>
</dbReference>
<dbReference type="AlphaFoldDB" id="A0A4R5D5U8"/>
<dbReference type="SUPFAM" id="SSF46894">
    <property type="entry name" value="C-terminal effector domain of the bipartite response regulators"/>
    <property type="match status" value="1"/>
</dbReference>
<dbReference type="Proteomes" id="UP000294739">
    <property type="component" value="Unassembled WGS sequence"/>
</dbReference>
<evidence type="ECO:0000259" key="3">
    <source>
        <dbReference type="PROSITE" id="PS50043"/>
    </source>
</evidence>
<dbReference type="GO" id="GO:0006355">
    <property type="term" value="P:regulation of DNA-templated transcription"/>
    <property type="evidence" value="ECO:0007669"/>
    <property type="project" value="InterPro"/>
</dbReference>
<accession>A0A4R5D5U8</accession>
<dbReference type="PROSITE" id="PS50043">
    <property type="entry name" value="HTH_LUXR_2"/>
    <property type="match status" value="1"/>
</dbReference>
<dbReference type="GO" id="GO:0004016">
    <property type="term" value="F:adenylate cyclase activity"/>
    <property type="evidence" value="ECO:0007669"/>
    <property type="project" value="TreeGrafter"/>
</dbReference>
<dbReference type="RefSeq" id="WP_131896366.1">
    <property type="nucleotide sequence ID" value="NZ_SMKZ01000022.1"/>
</dbReference>
<dbReference type="Gene3D" id="3.40.50.300">
    <property type="entry name" value="P-loop containing nucleotide triphosphate hydrolases"/>
    <property type="match status" value="1"/>
</dbReference>
<dbReference type="GO" id="GO:0005524">
    <property type="term" value="F:ATP binding"/>
    <property type="evidence" value="ECO:0007669"/>
    <property type="project" value="UniProtKB-KW"/>
</dbReference>
<keyword evidence="2" id="KW-0067">ATP-binding</keyword>
<dbReference type="Pfam" id="PF00196">
    <property type="entry name" value="GerE"/>
    <property type="match status" value="1"/>
</dbReference>
<dbReference type="GO" id="GO:0003677">
    <property type="term" value="F:DNA binding"/>
    <property type="evidence" value="ECO:0007669"/>
    <property type="project" value="InterPro"/>
</dbReference>
<evidence type="ECO:0000313" key="4">
    <source>
        <dbReference type="EMBL" id="TDE08736.1"/>
    </source>
</evidence>
<dbReference type="EMBL" id="SMKZ01000022">
    <property type="protein sequence ID" value="TDE08736.1"/>
    <property type="molecule type" value="Genomic_DNA"/>
</dbReference>
<reference evidence="4 5" key="1">
    <citation type="submission" date="2019-03" db="EMBL/GenBank/DDBJ databases">
        <title>Draft genome sequences of novel Actinobacteria.</title>
        <authorList>
            <person name="Sahin N."/>
            <person name="Ay H."/>
            <person name="Saygin H."/>
        </authorList>
    </citation>
    <scope>NUCLEOTIDE SEQUENCE [LARGE SCALE GENOMIC DNA]</scope>
    <source>
        <strain evidence="4 5">5K138</strain>
    </source>
</reference>
<sequence length="989" mass="105035">MTSAAHSPVMVGRAAQLAELRAALASAAGGATVTVVLGGEAGVGKTRLVTEFADDAVRRGARVIVGQCVDIGAASPYAPVAGALRELAGQVGTARLLEVAGPGRGALAGLLPELGIDAGDAPGSQGRLFEAVTGLLEQVAADQPLVLVVEDLHWADQSTRQLLQFVVRALTTARVLLVGTYRSDEMGRKHPLRTMLAELERVRTVHRIELPRLTANEVGEQLTALVGAPPDRGTVRRIHARSEGVPFLVEQLAGLEAGAELPESLRDLLLVRVEALSPDAQQLIRLLAVGRTRVDHELLAAVSDLDPDALDASLREGVSANLLRVDGDGYAFRHALVREVVHGDLLPGEHGRLHSRYAATLEQWADESARPGRAVMAEVAHHWFCAHEQERAFVASLAAAAESRATVAYAETQRNLERALELWDQVRDPEVKAGIDHVELLARAGSAATNAGEIDRALALVDAALSEAESRSEASSRPDVDAPRLARLLAFRATLLGDLGRPGGIELIRRALDLVPAQPPTPQRARLLQKLGSRLMMEGRTDEAAEVSQEAAAMARATGEAEAEFRAEVVLGPCLVSLGRTDEGIAILRACRDLAAGLPERLMSYHINLSDSLHLLGRYAEAAEVARDGIDRTREVGLARTLGSMLTGNAAEPLLALGDWSTAGQLIDRAIELDPPGRHAWQMLRLRAWLSLWQGDVETATRLADDIRTREAGRQPGPQYVLALAKTWAEVAIVRGEPGQAWAEVTAAVEASPRPQPGYDQPLLATAAWALETRLWGGQPAGSSGDVDAAAGSGSDGDVATEVAWLRSRMDELEGWGPVPLWRSVVEAHLAGLHGPAPDAWRRVLDAVATAGGPVYLRPYAGYRLGEAQIATGERDAAATTLTQAAGDADELGAALVRGWIDDLRRRARLVPAGAADGDGDGLLAALTQREHEVLRLVAAGRSNRQIGEELFISAKTASVHVSNILTKLGVSGRGEAAAVAHRAWVGRP</sequence>
<dbReference type="SUPFAM" id="SSF52540">
    <property type="entry name" value="P-loop containing nucleoside triphosphate hydrolases"/>
    <property type="match status" value="1"/>
</dbReference>
<proteinExistence type="predicted"/>
<dbReference type="InParanoid" id="A0A4R5D5U8"/>
<keyword evidence="1" id="KW-0547">Nucleotide-binding</keyword>
<dbReference type="InterPro" id="IPR016032">
    <property type="entry name" value="Sig_transdc_resp-reg_C-effctor"/>
</dbReference>
<dbReference type="SMART" id="SM00421">
    <property type="entry name" value="HTH_LUXR"/>
    <property type="match status" value="1"/>
</dbReference>
<comment type="caution">
    <text evidence="4">The sequence shown here is derived from an EMBL/GenBank/DDBJ whole genome shotgun (WGS) entry which is preliminary data.</text>
</comment>
<dbReference type="GO" id="GO:0005737">
    <property type="term" value="C:cytoplasm"/>
    <property type="evidence" value="ECO:0007669"/>
    <property type="project" value="TreeGrafter"/>
</dbReference>
<dbReference type="InterPro" id="IPR000792">
    <property type="entry name" value="Tscrpt_reg_LuxR_C"/>
</dbReference>
<dbReference type="InterPro" id="IPR041664">
    <property type="entry name" value="AAA_16"/>
</dbReference>
<keyword evidence="5" id="KW-1185">Reference proteome</keyword>
<dbReference type="InterPro" id="IPR027417">
    <property type="entry name" value="P-loop_NTPase"/>
</dbReference>
<dbReference type="Pfam" id="PF13191">
    <property type="entry name" value="AAA_16"/>
    <property type="match status" value="1"/>
</dbReference>
<dbReference type="Gene3D" id="1.25.40.10">
    <property type="entry name" value="Tetratricopeptide repeat domain"/>
    <property type="match status" value="1"/>
</dbReference>
<dbReference type="Gene3D" id="1.10.10.10">
    <property type="entry name" value="Winged helix-like DNA-binding domain superfamily/Winged helix DNA-binding domain"/>
    <property type="match status" value="1"/>
</dbReference>
<name>A0A4R5D5U8_9ACTN</name>
<dbReference type="SUPFAM" id="SSF48452">
    <property type="entry name" value="TPR-like"/>
    <property type="match status" value="1"/>
</dbReference>
<protein>
    <submittedName>
        <fullName evidence="4">Helix-turn-helix transcriptional regulator</fullName>
    </submittedName>
</protein>
<dbReference type="InterPro" id="IPR036388">
    <property type="entry name" value="WH-like_DNA-bd_sf"/>
</dbReference>
<dbReference type="PRINTS" id="PR00038">
    <property type="entry name" value="HTHLUXR"/>
</dbReference>
<dbReference type="InterPro" id="IPR011990">
    <property type="entry name" value="TPR-like_helical_dom_sf"/>
</dbReference>
<feature type="domain" description="HTH luxR-type" evidence="3">
    <location>
        <begin position="920"/>
        <end position="985"/>
    </location>
</feature>
<evidence type="ECO:0000313" key="5">
    <source>
        <dbReference type="Proteomes" id="UP000294739"/>
    </source>
</evidence>
<evidence type="ECO:0000256" key="2">
    <source>
        <dbReference type="ARBA" id="ARBA00022840"/>
    </source>
</evidence>
<organism evidence="4 5">
    <name type="scientific">Jiangella asiatica</name>
    <dbReference type="NCBI Taxonomy" id="2530372"/>
    <lineage>
        <taxon>Bacteria</taxon>
        <taxon>Bacillati</taxon>
        <taxon>Actinomycetota</taxon>
        <taxon>Actinomycetes</taxon>
        <taxon>Jiangellales</taxon>
        <taxon>Jiangellaceae</taxon>
        <taxon>Jiangella</taxon>
    </lineage>
</organism>
<dbReference type="OrthoDB" id="5476461at2"/>
<evidence type="ECO:0000256" key="1">
    <source>
        <dbReference type="ARBA" id="ARBA00022741"/>
    </source>
</evidence>
<gene>
    <name evidence="4" type="ORF">E1269_16310</name>
</gene>
<dbReference type="CDD" id="cd06170">
    <property type="entry name" value="LuxR_C_like"/>
    <property type="match status" value="1"/>
</dbReference>